<dbReference type="RefSeq" id="XP_028487354.1">
    <property type="nucleotide sequence ID" value="XM_028632583.1"/>
</dbReference>
<accession>A0A443I0W9</accession>
<keyword evidence="3" id="KW-1185">Reference proteome</keyword>
<comment type="caution">
    <text evidence="2">The sequence shown here is derived from an EMBL/GenBank/DDBJ whole genome shotgun (WGS) entry which is preliminary data.</text>
</comment>
<protein>
    <submittedName>
        <fullName evidence="2">Uncharacterized protein</fullName>
    </submittedName>
</protein>
<evidence type="ECO:0000256" key="1">
    <source>
        <dbReference type="SAM" id="MobiDB-lite"/>
    </source>
</evidence>
<reference evidence="2 3" key="1">
    <citation type="journal article" date="2018" name="Front. Microbiol.">
        <title>Genomic and genetic insights into a cosmopolitan fungus, Paecilomyces variotii (Eurotiales).</title>
        <authorList>
            <person name="Urquhart A.S."/>
            <person name="Mondo S.J."/>
            <person name="Makela M.R."/>
            <person name="Hane J.K."/>
            <person name="Wiebenga A."/>
            <person name="He G."/>
            <person name="Mihaltcheva S."/>
            <person name="Pangilinan J."/>
            <person name="Lipzen A."/>
            <person name="Barry K."/>
            <person name="de Vries R.P."/>
            <person name="Grigoriev I.V."/>
            <person name="Idnurm A."/>
        </authorList>
    </citation>
    <scope>NUCLEOTIDE SEQUENCE [LARGE SCALE GENOMIC DNA]</scope>
    <source>
        <strain evidence="2 3">CBS 101075</strain>
    </source>
</reference>
<feature type="region of interest" description="Disordered" evidence="1">
    <location>
        <begin position="236"/>
        <end position="355"/>
    </location>
</feature>
<organism evidence="2 3">
    <name type="scientific">Byssochlamys spectabilis</name>
    <name type="common">Paecilomyces variotii</name>
    <dbReference type="NCBI Taxonomy" id="264951"/>
    <lineage>
        <taxon>Eukaryota</taxon>
        <taxon>Fungi</taxon>
        <taxon>Dikarya</taxon>
        <taxon>Ascomycota</taxon>
        <taxon>Pezizomycotina</taxon>
        <taxon>Eurotiomycetes</taxon>
        <taxon>Eurotiomycetidae</taxon>
        <taxon>Eurotiales</taxon>
        <taxon>Thermoascaceae</taxon>
        <taxon>Paecilomyces</taxon>
    </lineage>
</organism>
<dbReference type="AlphaFoldDB" id="A0A443I0W9"/>
<evidence type="ECO:0000313" key="3">
    <source>
        <dbReference type="Proteomes" id="UP000283841"/>
    </source>
</evidence>
<proteinExistence type="predicted"/>
<feature type="region of interest" description="Disordered" evidence="1">
    <location>
        <begin position="1"/>
        <end position="20"/>
    </location>
</feature>
<evidence type="ECO:0000313" key="2">
    <source>
        <dbReference type="EMBL" id="RWQ97709.1"/>
    </source>
</evidence>
<dbReference type="Proteomes" id="UP000283841">
    <property type="component" value="Unassembled WGS sequence"/>
</dbReference>
<gene>
    <name evidence="2" type="ORF">C8Q69DRAFT_504367</name>
</gene>
<dbReference type="VEuPathDB" id="FungiDB:C8Q69DRAFT_504367"/>
<feature type="compositionally biased region" description="Basic and acidic residues" evidence="1">
    <location>
        <begin position="319"/>
        <end position="329"/>
    </location>
</feature>
<feature type="region of interest" description="Disordered" evidence="1">
    <location>
        <begin position="66"/>
        <end position="86"/>
    </location>
</feature>
<sequence length="355" mass="40233">MVTEGHRLRGTMPSNPRLDGTTEIDELCRYLRSLVVLENIDELLEERFDDVPPEFEPALLSCMRNQSNSIDSDDEDESLGLSGVPVSAVNGDPARISRRRRVDEERHHALEAAELELRESGDLSQTPREYLINGRTVDWVRSFYESPPEDPEQYDVTQSTTSPVPLGLLHGYDPEEYENESPPQVQYMVHNRRWGLRDVDVIPTIEEETSADIQIAEDGKIKEESDQMDWKADLSNESVDDADRESNGDAEVPPDMRITRSGRTYHTREAPSPDSRQPGRARRRPEAARAATNKGNQRNKRKTAKGNEQAPKTRKRQRSNSDDDGRSEDQQGSSKRQRPLRRSSRLAEAGKASSV</sequence>
<dbReference type="EMBL" id="RCNU01000002">
    <property type="protein sequence ID" value="RWQ97709.1"/>
    <property type="molecule type" value="Genomic_DNA"/>
</dbReference>
<dbReference type="GeneID" id="39601860"/>
<feature type="compositionally biased region" description="Basic residues" evidence="1">
    <location>
        <begin position="335"/>
        <end position="344"/>
    </location>
</feature>
<name>A0A443I0W9_BYSSP</name>